<evidence type="ECO:0000313" key="2">
    <source>
        <dbReference type="Proteomes" id="UP000499080"/>
    </source>
</evidence>
<gene>
    <name evidence="1" type="ORF">AVEN_34664_1</name>
</gene>
<keyword evidence="2" id="KW-1185">Reference proteome</keyword>
<accession>A0A4Y2B218</accession>
<dbReference type="EMBL" id="BGPR01000043">
    <property type="protein sequence ID" value="GBL85499.1"/>
    <property type="molecule type" value="Genomic_DNA"/>
</dbReference>
<sequence>MCLRCCFKKGRIQAFAQPEMKNRSIAEEIESSKGVNNICLKFKDVRGIKRRLKPCYSEMKLSFWKLITTGIYSRTKIAQYNVVQASKKVHPVQYKQVQ</sequence>
<dbReference type="AlphaFoldDB" id="A0A4Y2B218"/>
<reference evidence="1 2" key="1">
    <citation type="journal article" date="2019" name="Sci. Rep.">
        <title>Orb-weaving spider Araneus ventricosus genome elucidates the spidroin gene catalogue.</title>
        <authorList>
            <person name="Kono N."/>
            <person name="Nakamura H."/>
            <person name="Ohtoshi R."/>
            <person name="Moran D.A.P."/>
            <person name="Shinohara A."/>
            <person name="Yoshida Y."/>
            <person name="Fujiwara M."/>
            <person name="Mori M."/>
            <person name="Tomita M."/>
            <person name="Arakawa K."/>
        </authorList>
    </citation>
    <scope>NUCLEOTIDE SEQUENCE [LARGE SCALE GENOMIC DNA]</scope>
</reference>
<dbReference type="Proteomes" id="UP000499080">
    <property type="component" value="Unassembled WGS sequence"/>
</dbReference>
<comment type="caution">
    <text evidence="1">The sequence shown here is derived from an EMBL/GenBank/DDBJ whole genome shotgun (WGS) entry which is preliminary data.</text>
</comment>
<organism evidence="1 2">
    <name type="scientific">Araneus ventricosus</name>
    <name type="common">Orbweaver spider</name>
    <name type="synonym">Epeira ventricosa</name>
    <dbReference type="NCBI Taxonomy" id="182803"/>
    <lineage>
        <taxon>Eukaryota</taxon>
        <taxon>Metazoa</taxon>
        <taxon>Ecdysozoa</taxon>
        <taxon>Arthropoda</taxon>
        <taxon>Chelicerata</taxon>
        <taxon>Arachnida</taxon>
        <taxon>Araneae</taxon>
        <taxon>Araneomorphae</taxon>
        <taxon>Entelegynae</taxon>
        <taxon>Araneoidea</taxon>
        <taxon>Araneidae</taxon>
        <taxon>Araneus</taxon>
    </lineage>
</organism>
<proteinExistence type="predicted"/>
<name>A0A4Y2B218_ARAVE</name>
<protein>
    <submittedName>
        <fullName evidence="1">Uncharacterized protein</fullName>
    </submittedName>
</protein>
<evidence type="ECO:0000313" key="1">
    <source>
        <dbReference type="EMBL" id="GBL85499.1"/>
    </source>
</evidence>